<dbReference type="EMBL" id="BMAT01013995">
    <property type="protein sequence ID" value="GFS24490.1"/>
    <property type="molecule type" value="Genomic_DNA"/>
</dbReference>
<organism evidence="2 3">
    <name type="scientific">Elysia marginata</name>
    <dbReference type="NCBI Taxonomy" id="1093978"/>
    <lineage>
        <taxon>Eukaryota</taxon>
        <taxon>Metazoa</taxon>
        <taxon>Spiralia</taxon>
        <taxon>Lophotrochozoa</taxon>
        <taxon>Mollusca</taxon>
        <taxon>Gastropoda</taxon>
        <taxon>Heterobranchia</taxon>
        <taxon>Euthyneura</taxon>
        <taxon>Panpulmonata</taxon>
        <taxon>Sacoglossa</taxon>
        <taxon>Placobranchoidea</taxon>
        <taxon>Plakobranchidae</taxon>
        <taxon>Elysia</taxon>
    </lineage>
</organism>
<protein>
    <submittedName>
        <fullName evidence="2">Uncharacterized protein</fullName>
    </submittedName>
</protein>
<evidence type="ECO:0000313" key="2">
    <source>
        <dbReference type="EMBL" id="GFS24490.1"/>
    </source>
</evidence>
<proteinExistence type="predicted"/>
<accession>A0AAV4JQC5</accession>
<feature type="compositionally biased region" description="Basic and acidic residues" evidence="1">
    <location>
        <begin position="109"/>
        <end position="122"/>
    </location>
</feature>
<evidence type="ECO:0000313" key="3">
    <source>
        <dbReference type="Proteomes" id="UP000762676"/>
    </source>
</evidence>
<evidence type="ECO:0000256" key="1">
    <source>
        <dbReference type="SAM" id="MobiDB-lite"/>
    </source>
</evidence>
<comment type="caution">
    <text evidence="2">The sequence shown here is derived from an EMBL/GenBank/DDBJ whole genome shotgun (WGS) entry which is preliminary data.</text>
</comment>
<feature type="region of interest" description="Disordered" evidence="1">
    <location>
        <begin position="108"/>
        <end position="154"/>
    </location>
</feature>
<feature type="compositionally biased region" description="Polar residues" evidence="1">
    <location>
        <begin position="25"/>
        <end position="35"/>
    </location>
</feature>
<keyword evidence="3" id="KW-1185">Reference proteome</keyword>
<dbReference type="AlphaFoldDB" id="A0AAV4JQC5"/>
<name>A0AAV4JQC5_9GAST</name>
<gene>
    <name evidence="2" type="ORF">ElyMa_007004500</name>
</gene>
<feature type="region of interest" description="Disordered" evidence="1">
    <location>
        <begin position="1"/>
        <end position="53"/>
    </location>
</feature>
<reference evidence="2 3" key="1">
    <citation type="journal article" date="2021" name="Elife">
        <title>Chloroplast acquisition without the gene transfer in kleptoplastic sea slugs, Plakobranchus ocellatus.</title>
        <authorList>
            <person name="Maeda T."/>
            <person name="Takahashi S."/>
            <person name="Yoshida T."/>
            <person name="Shimamura S."/>
            <person name="Takaki Y."/>
            <person name="Nagai Y."/>
            <person name="Toyoda A."/>
            <person name="Suzuki Y."/>
            <person name="Arimoto A."/>
            <person name="Ishii H."/>
            <person name="Satoh N."/>
            <person name="Nishiyama T."/>
            <person name="Hasebe M."/>
            <person name="Maruyama T."/>
            <person name="Minagawa J."/>
            <person name="Obokata J."/>
            <person name="Shigenobu S."/>
        </authorList>
    </citation>
    <scope>NUCLEOTIDE SEQUENCE [LARGE SCALE GENOMIC DNA]</scope>
</reference>
<sequence length="154" mass="16611">MEDRPAVQPGKMRFPDLPRRKSAHPPSSGSKTAMSGRSRGPTGETRSAAVPATAVTVVSPGFRESGKQLVREIDDQTRHLLRNVVRVPVSTSCALFHAELAERQCNPDGRCRRLDRGARHTAPELGGRGGGPDRTMSAGGHYSKRSGPPPPTRR</sequence>
<dbReference type="Proteomes" id="UP000762676">
    <property type="component" value="Unassembled WGS sequence"/>
</dbReference>